<name>A0A4U6BPS2_9BRAD</name>
<protein>
    <submittedName>
        <fullName evidence="3">Glycosyltransferase family 4 protein</fullName>
    </submittedName>
</protein>
<organism evidence="3 4">
    <name type="scientific">Afipia massiliensis</name>
    <dbReference type="NCBI Taxonomy" id="211460"/>
    <lineage>
        <taxon>Bacteria</taxon>
        <taxon>Pseudomonadati</taxon>
        <taxon>Pseudomonadota</taxon>
        <taxon>Alphaproteobacteria</taxon>
        <taxon>Hyphomicrobiales</taxon>
        <taxon>Nitrobacteraceae</taxon>
        <taxon>Afipia</taxon>
    </lineage>
</organism>
<evidence type="ECO:0000313" key="4">
    <source>
        <dbReference type="Proteomes" id="UP000034832"/>
    </source>
</evidence>
<keyword evidence="4" id="KW-1185">Reference proteome</keyword>
<comment type="caution">
    <text evidence="3">The sequence shown here is derived from an EMBL/GenBank/DDBJ whole genome shotgun (WGS) entry which is preliminary data.</text>
</comment>
<dbReference type="Pfam" id="PF00534">
    <property type="entry name" value="Glycos_transf_1"/>
    <property type="match status" value="1"/>
</dbReference>
<dbReference type="PANTHER" id="PTHR45947">
    <property type="entry name" value="SULFOQUINOVOSYL TRANSFERASE SQD2"/>
    <property type="match status" value="1"/>
</dbReference>
<dbReference type="EMBL" id="LBIA02000001">
    <property type="protein sequence ID" value="TKT72402.1"/>
    <property type="molecule type" value="Genomic_DNA"/>
</dbReference>
<dbReference type="SUPFAM" id="SSF53756">
    <property type="entry name" value="UDP-Glycosyltransferase/glycogen phosphorylase"/>
    <property type="match status" value="1"/>
</dbReference>
<dbReference type="Gene3D" id="3.40.50.2000">
    <property type="entry name" value="Glycogen Phosphorylase B"/>
    <property type="match status" value="2"/>
</dbReference>
<evidence type="ECO:0000259" key="2">
    <source>
        <dbReference type="Pfam" id="PF13579"/>
    </source>
</evidence>
<dbReference type="OrthoDB" id="9790710at2"/>
<dbReference type="InterPro" id="IPR028098">
    <property type="entry name" value="Glyco_trans_4-like_N"/>
</dbReference>
<dbReference type="Pfam" id="PF13579">
    <property type="entry name" value="Glyco_trans_4_4"/>
    <property type="match status" value="1"/>
</dbReference>
<dbReference type="GO" id="GO:0016757">
    <property type="term" value="F:glycosyltransferase activity"/>
    <property type="evidence" value="ECO:0007669"/>
    <property type="project" value="InterPro"/>
</dbReference>
<dbReference type="STRING" id="211460.YH63_05285"/>
<dbReference type="InterPro" id="IPR050194">
    <property type="entry name" value="Glycosyltransferase_grp1"/>
</dbReference>
<dbReference type="InterPro" id="IPR001296">
    <property type="entry name" value="Glyco_trans_1"/>
</dbReference>
<feature type="domain" description="Glycosyl transferase family 1" evidence="1">
    <location>
        <begin position="206"/>
        <end position="362"/>
    </location>
</feature>
<dbReference type="Proteomes" id="UP000034832">
    <property type="component" value="Unassembled WGS sequence"/>
</dbReference>
<reference evidence="3" key="1">
    <citation type="submission" date="2019-04" db="EMBL/GenBank/DDBJ databases">
        <title>Whole genome sequencing of cave bacteria.</title>
        <authorList>
            <person name="Gan H.M."/>
            <person name="Barton H."/>
            <person name="Savka M.A."/>
        </authorList>
    </citation>
    <scope>NUCLEOTIDE SEQUENCE [LARGE SCALE GENOMIC DNA]</scope>
    <source>
        <strain evidence="3">LC387</strain>
    </source>
</reference>
<evidence type="ECO:0000313" key="3">
    <source>
        <dbReference type="EMBL" id="TKT72402.1"/>
    </source>
</evidence>
<feature type="domain" description="Glycosyltransferase subfamily 4-like N-terminal" evidence="2">
    <location>
        <begin position="47"/>
        <end position="174"/>
    </location>
</feature>
<dbReference type="PANTHER" id="PTHR45947:SF3">
    <property type="entry name" value="SULFOQUINOVOSYL TRANSFERASE SQD2"/>
    <property type="match status" value="1"/>
</dbReference>
<sequence>MRSVELRMLRILNIGLDRDILHAGEAQDRQKIYAQALPASISHIVKASPDTSPARIEVSKDIVVFPCPVRHWSLFVPAAIRRGSEILRSHRFDIIQVQEPFISGLAGAWLSRRFNIPLVVGIFSDEIDNPVWVRAHIANRAANIVGKRVLRAAAAVRCDSQIVAKKVASTGQKNVQYVPFLITHADRFLEPHAAAQGIRTQLLQGSAGPLLLTVARLEPEKNIDLSLRSFAETLKRFPEAVFSIVGDGSCRGDLEALALQLAKGRVRFLGRVANADVAAFYQAADLTLLSSTRESAARILFESLLAGTPILTTDTAGVHEVVQDGETGRVIALGDEAGFTNALVELCAAPERLALMGAEGRARTAKIVTLDGVIEGLRLVYKMALAA</sequence>
<proteinExistence type="predicted"/>
<accession>A0A4U6BPS2</accession>
<dbReference type="AlphaFoldDB" id="A0A4U6BPS2"/>
<gene>
    <name evidence="3" type="ORF">YH63_013730</name>
</gene>
<evidence type="ECO:0000259" key="1">
    <source>
        <dbReference type="Pfam" id="PF00534"/>
    </source>
</evidence>
<dbReference type="CDD" id="cd03801">
    <property type="entry name" value="GT4_PimA-like"/>
    <property type="match status" value="1"/>
</dbReference>